<dbReference type="InterPro" id="IPR045518">
    <property type="entry name" value="2EXR"/>
</dbReference>
<proteinExistence type="predicted"/>
<organism evidence="2 3">
    <name type="scientific">Oidiodendron maius (strain Zn)</name>
    <dbReference type="NCBI Taxonomy" id="913774"/>
    <lineage>
        <taxon>Eukaryota</taxon>
        <taxon>Fungi</taxon>
        <taxon>Dikarya</taxon>
        <taxon>Ascomycota</taxon>
        <taxon>Pezizomycotina</taxon>
        <taxon>Leotiomycetes</taxon>
        <taxon>Leotiomycetes incertae sedis</taxon>
        <taxon>Myxotrichaceae</taxon>
        <taxon>Oidiodendron</taxon>
    </lineage>
</organism>
<dbReference type="EMBL" id="KN832879">
    <property type="protein sequence ID" value="KIM99160.1"/>
    <property type="molecule type" value="Genomic_DNA"/>
</dbReference>
<reference evidence="2 3" key="1">
    <citation type="submission" date="2014-04" db="EMBL/GenBank/DDBJ databases">
        <authorList>
            <consortium name="DOE Joint Genome Institute"/>
            <person name="Kuo A."/>
            <person name="Martino E."/>
            <person name="Perotto S."/>
            <person name="Kohler A."/>
            <person name="Nagy L.G."/>
            <person name="Floudas D."/>
            <person name="Copeland A."/>
            <person name="Barry K.W."/>
            <person name="Cichocki N."/>
            <person name="Veneault-Fourrey C."/>
            <person name="LaButti K."/>
            <person name="Lindquist E.A."/>
            <person name="Lipzen A."/>
            <person name="Lundell T."/>
            <person name="Morin E."/>
            <person name="Murat C."/>
            <person name="Sun H."/>
            <person name="Tunlid A."/>
            <person name="Henrissat B."/>
            <person name="Grigoriev I.V."/>
            <person name="Hibbett D.S."/>
            <person name="Martin F."/>
            <person name="Nordberg H.P."/>
            <person name="Cantor M.N."/>
            <person name="Hua S.X."/>
        </authorList>
    </citation>
    <scope>NUCLEOTIDE SEQUENCE [LARGE SCALE GENOMIC DNA]</scope>
    <source>
        <strain evidence="2 3">Zn</strain>
    </source>
</reference>
<dbReference type="Proteomes" id="UP000054321">
    <property type="component" value="Unassembled WGS sequence"/>
</dbReference>
<dbReference type="HOGENOM" id="CLU_082780_0_0_1"/>
<accession>A0A0C3GT40</accession>
<feature type="non-terminal residue" evidence="2">
    <location>
        <position position="220"/>
    </location>
</feature>
<dbReference type="Pfam" id="PF20150">
    <property type="entry name" value="2EXR"/>
    <property type="match status" value="1"/>
</dbReference>
<feature type="domain" description="2EXR" evidence="1">
    <location>
        <begin position="11"/>
        <end position="124"/>
    </location>
</feature>
<evidence type="ECO:0000259" key="1">
    <source>
        <dbReference type="Pfam" id="PF20150"/>
    </source>
</evidence>
<name>A0A0C3GT40_OIDMZ</name>
<gene>
    <name evidence="2" type="ORF">OIDMADRAFT_79034</name>
</gene>
<dbReference type="OrthoDB" id="3546385at2759"/>
<keyword evidence="3" id="KW-1185">Reference proteome</keyword>
<dbReference type="InParanoid" id="A0A0C3GT40"/>
<evidence type="ECO:0000313" key="2">
    <source>
        <dbReference type="EMBL" id="KIM99160.1"/>
    </source>
</evidence>
<dbReference type="AlphaFoldDB" id="A0A0C3GT40"/>
<reference evidence="3" key="2">
    <citation type="submission" date="2015-01" db="EMBL/GenBank/DDBJ databases">
        <title>Evolutionary Origins and Diversification of the Mycorrhizal Mutualists.</title>
        <authorList>
            <consortium name="DOE Joint Genome Institute"/>
            <consortium name="Mycorrhizal Genomics Consortium"/>
            <person name="Kohler A."/>
            <person name="Kuo A."/>
            <person name="Nagy L.G."/>
            <person name="Floudas D."/>
            <person name="Copeland A."/>
            <person name="Barry K.W."/>
            <person name="Cichocki N."/>
            <person name="Veneault-Fourrey C."/>
            <person name="LaButti K."/>
            <person name="Lindquist E.A."/>
            <person name="Lipzen A."/>
            <person name="Lundell T."/>
            <person name="Morin E."/>
            <person name="Murat C."/>
            <person name="Riley R."/>
            <person name="Ohm R."/>
            <person name="Sun H."/>
            <person name="Tunlid A."/>
            <person name="Henrissat B."/>
            <person name="Grigoriev I.V."/>
            <person name="Hibbett D.S."/>
            <person name="Martin F."/>
        </authorList>
    </citation>
    <scope>NUCLEOTIDE SEQUENCE [LARGE SCALE GENOMIC DNA]</scope>
    <source>
        <strain evidence="3">Zn</strain>
    </source>
</reference>
<evidence type="ECO:0000313" key="3">
    <source>
        <dbReference type="Proteomes" id="UP000054321"/>
    </source>
</evidence>
<sequence>MAQTVTNYSSFPLFPSLPSELRNQIWRDALPDMDRPALYVYRKGCWCPKQLKIPYPYGGSDLFLVFNHDLLAPIIITVPLVFVTREARDIALGWVREQGIEMRFREETQGHIFVRPFNPKQDALYVPLHKWDDFCSEPTLRMFEPDLLEQAIGNWAEVTRIALPEDTVIKDCGSLVEIIGFFPCLEVLLIMVNSPSDLQVEDGESMVQRWCEFESVWGRG</sequence>
<protein>
    <recommendedName>
        <fullName evidence="1">2EXR domain-containing protein</fullName>
    </recommendedName>
</protein>